<dbReference type="EMBL" id="FWZT01000022">
    <property type="protein sequence ID" value="SMF64373.1"/>
    <property type="molecule type" value="Genomic_DNA"/>
</dbReference>
<dbReference type="GO" id="GO:0016020">
    <property type="term" value="C:membrane"/>
    <property type="evidence" value="ECO:0007669"/>
    <property type="project" value="TreeGrafter"/>
</dbReference>
<evidence type="ECO:0000259" key="4">
    <source>
        <dbReference type="Pfam" id="PF00501"/>
    </source>
</evidence>
<proteinExistence type="predicted"/>
<dbReference type="InterPro" id="IPR042099">
    <property type="entry name" value="ANL_N_sf"/>
</dbReference>
<dbReference type="PANTHER" id="PTHR43272">
    <property type="entry name" value="LONG-CHAIN-FATTY-ACID--COA LIGASE"/>
    <property type="match status" value="1"/>
</dbReference>
<dbReference type="Gene3D" id="3.30.300.30">
    <property type="match status" value="1"/>
</dbReference>
<organism evidence="5 6">
    <name type="scientific">Pseudobacteriovorax antillogorgiicola</name>
    <dbReference type="NCBI Taxonomy" id="1513793"/>
    <lineage>
        <taxon>Bacteria</taxon>
        <taxon>Pseudomonadati</taxon>
        <taxon>Bdellovibrionota</taxon>
        <taxon>Oligoflexia</taxon>
        <taxon>Oligoflexales</taxon>
        <taxon>Pseudobacteriovoracaceae</taxon>
        <taxon>Pseudobacteriovorax</taxon>
    </lineage>
</organism>
<dbReference type="GO" id="GO:0005524">
    <property type="term" value="F:ATP binding"/>
    <property type="evidence" value="ECO:0007669"/>
    <property type="project" value="UniProtKB-KW"/>
</dbReference>
<dbReference type="SUPFAM" id="SSF56801">
    <property type="entry name" value="Acetyl-CoA synthetase-like"/>
    <property type="match status" value="1"/>
</dbReference>
<sequence>MHAVGRTPLEWFYHWEQERPNHVFLRQPCDGDMIEYTWSRVGEELRSMVSYFREQGFEEGDRIGIIARNSARWVMADLAIMMLGGVSVPLYPSQSSESVRYILDHADVKLLFVGNLDQAGKTLADLPLSLKTVDMSYGVNHDFSSLTWEEIIGQHEPLSDSPQRNPQNLTTIVYTSGTTGRAKGVMHSAEAMAFVARNFYDCFQLKHDDRFFSYLPLAHVAERSLLELTSIYGGICVTFMEHMDHFLRDLKSSEATAFFTVPRLWSKFQSAILEKVPQKKLDRLLALPLVSYLVKRKLKSQLGFASVRSFGSGAAPISVDLLKWYQKVGIDIKEGYGHSENLAYATTHQTEPVVCGSVGQALPGCDIKIDQDGEILIKSPATMLGYYLDPESTMRAMENGFFKTGDLGKLDDQGHLTIRGRCKDIFKTEKGKYIAPSQIEGHLDHNRYIEQICVTGHGLPQPVALVVPSPESSQLNRADLTKYLEDAMELANRNLQNYEKVKNFIVVKEAWTVESGLMTPTLKMKRHMIEEKYRAIVETSREHRDSVLWEERG</sequence>
<dbReference type="RefSeq" id="WP_132323345.1">
    <property type="nucleotide sequence ID" value="NZ_FWZT01000022.1"/>
</dbReference>
<dbReference type="Pfam" id="PF23562">
    <property type="entry name" value="AMP-binding_C_3"/>
    <property type="match status" value="1"/>
</dbReference>
<feature type="domain" description="AMP-dependent synthetase/ligase" evidence="4">
    <location>
        <begin position="14"/>
        <end position="387"/>
    </location>
</feature>
<dbReference type="OrthoDB" id="5287404at2"/>
<dbReference type="PANTHER" id="PTHR43272:SF33">
    <property type="entry name" value="AMP-BINDING DOMAIN-CONTAINING PROTEIN-RELATED"/>
    <property type="match status" value="1"/>
</dbReference>
<accession>A0A1Y6CNH3</accession>
<dbReference type="Pfam" id="PF00501">
    <property type="entry name" value="AMP-binding"/>
    <property type="match status" value="1"/>
</dbReference>
<dbReference type="InterPro" id="IPR000873">
    <property type="entry name" value="AMP-dep_synth/lig_dom"/>
</dbReference>
<gene>
    <name evidence="5" type="ORF">SAMN06296036_12233</name>
</gene>
<keyword evidence="2" id="KW-0067">ATP-binding</keyword>
<keyword evidence="1" id="KW-0547">Nucleotide-binding</keyword>
<evidence type="ECO:0000313" key="6">
    <source>
        <dbReference type="Proteomes" id="UP000192907"/>
    </source>
</evidence>
<protein>
    <submittedName>
        <fullName evidence="5">Long-chain acyl-CoA synthetase</fullName>
    </submittedName>
</protein>
<dbReference type="PROSITE" id="PS00455">
    <property type="entry name" value="AMP_BINDING"/>
    <property type="match status" value="1"/>
</dbReference>
<dbReference type="Gene3D" id="3.40.50.12780">
    <property type="entry name" value="N-terminal domain of ligase-like"/>
    <property type="match status" value="1"/>
</dbReference>
<dbReference type="InterPro" id="IPR045851">
    <property type="entry name" value="AMP-bd_C_sf"/>
</dbReference>
<evidence type="ECO:0000256" key="3">
    <source>
        <dbReference type="ARBA" id="ARBA00024484"/>
    </source>
</evidence>
<dbReference type="InterPro" id="IPR020845">
    <property type="entry name" value="AMP-binding_CS"/>
</dbReference>
<dbReference type="STRING" id="1513793.SAMN06296036_12233"/>
<reference evidence="6" key="1">
    <citation type="submission" date="2017-04" db="EMBL/GenBank/DDBJ databases">
        <authorList>
            <person name="Varghese N."/>
            <person name="Submissions S."/>
        </authorList>
    </citation>
    <scope>NUCLEOTIDE SEQUENCE [LARGE SCALE GENOMIC DNA]</scope>
    <source>
        <strain evidence="6">RKEM611</strain>
    </source>
</reference>
<evidence type="ECO:0000256" key="2">
    <source>
        <dbReference type="ARBA" id="ARBA00022840"/>
    </source>
</evidence>
<evidence type="ECO:0000313" key="5">
    <source>
        <dbReference type="EMBL" id="SMF64373.1"/>
    </source>
</evidence>
<evidence type="ECO:0000256" key="1">
    <source>
        <dbReference type="ARBA" id="ARBA00022741"/>
    </source>
</evidence>
<name>A0A1Y6CNH3_9BACT</name>
<dbReference type="GO" id="GO:0004467">
    <property type="term" value="F:long-chain fatty acid-CoA ligase activity"/>
    <property type="evidence" value="ECO:0007669"/>
    <property type="project" value="UniProtKB-EC"/>
</dbReference>
<comment type="catalytic activity">
    <reaction evidence="3">
        <text>a long-chain fatty acid + ATP + CoA = a long-chain fatty acyl-CoA + AMP + diphosphate</text>
        <dbReference type="Rhea" id="RHEA:15421"/>
        <dbReference type="ChEBI" id="CHEBI:30616"/>
        <dbReference type="ChEBI" id="CHEBI:33019"/>
        <dbReference type="ChEBI" id="CHEBI:57287"/>
        <dbReference type="ChEBI" id="CHEBI:57560"/>
        <dbReference type="ChEBI" id="CHEBI:83139"/>
        <dbReference type="ChEBI" id="CHEBI:456215"/>
        <dbReference type="EC" id="6.2.1.3"/>
    </reaction>
    <physiologicalReaction direction="left-to-right" evidence="3">
        <dbReference type="Rhea" id="RHEA:15422"/>
    </physiologicalReaction>
</comment>
<dbReference type="Proteomes" id="UP000192907">
    <property type="component" value="Unassembled WGS sequence"/>
</dbReference>
<dbReference type="AlphaFoldDB" id="A0A1Y6CNH3"/>
<keyword evidence="6" id="KW-1185">Reference proteome</keyword>